<dbReference type="EMBL" id="JBHUHP010000030">
    <property type="protein sequence ID" value="MFD2094022.1"/>
    <property type="molecule type" value="Genomic_DNA"/>
</dbReference>
<dbReference type="Proteomes" id="UP001597402">
    <property type="component" value="Unassembled WGS sequence"/>
</dbReference>
<feature type="domain" description="Hemerythrin-like" evidence="1">
    <location>
        <begin position="19"/>
        <end position="153"/>
    </location>
</feature>
<organism evidence="2 3">
    <name type="scientific">Blastococcus deserti</name>
    <dbReference type="NCBI Taxonomy" id="2259033"/>
    <lineage>
        <taxon>Bacteria</taxon>
        <taxon>Bacillati</taxon>
        <taxon>Actinomycetota</taxon>
        <taxon>Actinomycetes</taxon>
        <taxon>Geodermatophilales</taxon>
        <taxon>Geodermatophilaceae</taxon>
        <taxon>Blastococcus</taxon>
    </lineage>
</organism>
<gene>
    <name evidence="2" type="ORF">ACFSHS_20850</name>
</gene>
<reference evidence="3" key="1">
    <citation type="journal article" date="2019" name="Int. J. Syst. Evol. Microbiol.">
        <title>The Global Catalogue of Microorganisms (GCM) 10K type strain sequencing project: providing services to taxonomists for standard genome sequencing and annotation.</title>
        <authorList>
            <consortium name="The Broad Institute Genomics Platform"/>
            <consortium name="The Broad Institute Genome Sequencing Center for Infectious Disease"/>
            <person name="Wu L."/>
            <person name="Ma J."/>
        </authorList>
    </citation>
    <scope>NUCLEOTIDE SEQUENCE [LARGE SCALE GENOMIC DNA]</scope>
    <source>
        <strain evidence="3">JCM 3338</strain>
    </source>
</reference>
<dbReference type="CDD" id="cd12108">
    <property type="entry name" value="Hr-like"/>
    <property type="match status" value="1"/>
</dbReference>
<dbReference type="RefSeq" id="WP_376880370.1">
    <property type="nucleotide sequence ID" value="NZ_JBHUHP010000030.1"/>
</dbReference>
<name>A0ABW4XG58_9ACTN</name>
<accession>A0ABW4XG58</accession>
<protein>
    <submittedName>
        <fullName evidence="2">Hemerythrin domain-containing protein</fullName>
    </submittedName>
</protein>
<proteinExistence type="predicted"/>
<comment type="caution">
    <text evidence="2">The sequence shown here is derived from an EMBL/GenBank/DDBJ whole genome shotgun (WGS) entry which is preliminary data.</text>
</comment>
<evidence type="ECO:0000313" key="2">
    <source>
        <dbReference type="EMBL" id="MFD2094022.1"/>
    </source>
</evidence>
<evidence type="ECO:0000259" key="1">
    <source>
        <dbReference type="Pfam" id="PF01814"/>
    </source>
</evidence>
<dbReference type="Gene3D" id="1.20.120.520">
    <property type="entry name" value="nmb1532 protein domain like"/>
    <property type="match status" value="1"/>
</dbReference>
<evidence type="ECO:0000313" key="3">
    <source>
        <dbReference type="Proteomes" id="UP001597402"/>
    </source>
</evidence>
<dbReference type="InterPro" id="IPR012312">
    <property type="entry name" value="Hemerythrin-like"/>
</dbReference>
<sequence>MSTVTPRTEGDPRPDTLGMRLAHRAMLRDARRLTALAEALAAGTATADPARGTAIGRYVADFCDSIHSHHSAEDDVLWPVLAASAGTHVDLAELSDDHAALDPLLARLRAAARAFAARPASEDAATALAVELAELRDVLDEHIADEEATVLPAVEEYVSVGDWTAVEARIRTRARLSFEAPRVAAVTTPDEYRRIAAEGGLALRLLLAVLVPPFRRRERRVFGAWVSSVPES</sequence>
<dbReference type="Pfam" id="PF01814">
    <property type="entry name" value="Hemerythrin"/>
    <property type="match status" value="1"/>
</dbReference>
<keyword evidence="3" id="KW-1185">Reference proteome</keyword>